<evidence type="ECO:0000313" key="3">
    <source>
        <dbReference type="Proteomes" id="UP000548476"/>
    </source>
</evidence>
<evidence type="ECO:0000259" key="1">
    <source>
        <dbReference type="PROSITE" id="PS51186"/>
    </source>
</evidence>
<dbReference type="SUPFAM" id="SSF55729">
    <property type="entry name" value="Acyl-CoA N-acyltransferases (Nat)"/>
    <property type="match status" value="1"/>
</dbReference>
<reference evidence="2 3" key="1">
    <citation type="submission" date="2020-08" db="EMBL/GenBank/DDBJ databases">
        <title>Genomic Encyclopedia of Type Strains, Phase IV (KMG-IV): sequencing the most valuable type-strain genomes for metagenomic binning, comparative biology and taxonomic classification.</title>
        <authorList>
            <person name="Goeker M."/>
        </authorList>
    </citation>
    <scope>NUCLEOTIDE SEQUENCE [LARGE SCALE GENOMIC DNA]</scope>
    <source>
        <strain evidence="2 3">YIM 65646</strain>
    </source>
</reference>
<gene>
    <name evidence="2" type="ORF">HNR73_004611</name>
</gene>
<dbReference type="InterPro" id="IPR000182">
    <property type="entry name" value="GNAT_dom"/>
</dbReference>
<dbReference type="EMBL" id="JACHGT010000010">
    <property type="protein sequence ID" value="MBB6036738.1"/>
    <property type="molecule type" value="Genomic_DNA"/>
</dbReference>
<organism evidence="2 3">
    <name type="scientific">Phytomonospora endophytica</name>
    <dbReference type="NCBI Taxonomy" id="714109"/>
    <lineage>
        <taxon>Bacteria</taxon>
        <taxon>Bacillati</taxon>
        <taxon>Actinomycetota</taxon>
        <taxon>Actinomycetes</taxon>
        <taxon>Micromonosporales</taxon>
        <taxon>Micromonosporaceae</taxon>
        <taxon>Phytomonospora</taxon>
    </lineage>
</organism>
<dbReference type="AlphaFoldDB" id="A0A841FSK4"/>
<feature type="domain" description="N-acetyltransferase" evidence="1">
    <location>
        <begin position="27"/>
        <end position="194"/>
    </location>
</feature>
<evidence type="ECO:0000313" key="2">
    <source>
        <dbReference type="EMBL" id="MBB6036738.1"/>
    </source>
</evidence>
<dbReference type="InterPro" id="IPR016181">
    <property type="entry name" value="Acyl_CoA_acyltransferase"/>
</dbReference>
<dbReference type="Gene3D" id="3.40.630.30">
    <property type="match status" value="1"/>
</dbReference>
<dbReference type="PROSITE" id="PS51186">
    <property type="entry name" value="GNAT"/>
    <property type="match status" value="1"/>
</dbReference>
<dbReference type="Proteomes" id="UP000548476">
    <property type="component" value="Unassembled WGS sequence"/>
</dbReference>
<dbReference type="Pfam" id="PF00583">
    <property type="entry name" value="Acetyltransf_1"/>
    <property type="match status" value="1"/>
</dbReference>
<comment type="caution">
    <text evidence="2">The sequence shown here is derived from an EMBL/GenBank/DDBJ whole genome shotgun (WGS) entry which is preliminary data.</text>
</comment>
<protein>
    <submittedName>
        <fullName evidence="2">GNAT superfamily N-acetyltransferase</fullName>
    </submittedName>
</protein>
<proteinExistence type="predicted"/>
<dbReference type="RefSeq" id="WP_184789582.1">
    <property type="nucleotide sequence ID" value="NZ_BONT01000058.1"/>
</dbReference>
<accession>A0A841FSK4</accession>
<sequence>MSGAKSEQTVRVEPAVAGLWPDVVTVMGTRGDPASCWCQFFRLRGQAWHDATKAENKAALCEQVESSPTPPGVLAYRDDEPVGWCAVGPKRDQPRLLASRLSAGEVAGIWSVTCFVVKVGHRRQGIAGALLTGAIALARAQKATTVEAYAVDASVRTSVSAAELFHGPLTLFTEAGFTEVARPSPTRAVVRLDL</sequence>
<keyword evidence="2" id="KW-0808">Transferase</keyword>
<dbReference type="GO" id="GO:0016747">
    <property type="term" value="F:acyltransferase activity, transferring groups other than amino-acyl groups"/>
    <property type="evidence" value="ECO:0007669"/>
    <property type="project" value="InterPro"/>
</dbReference>
<keyword evidence="3" id="KW-1185">Reference proteome</keyword>
<dbReference type="CDD" id="cd04301">
    <property type="entry name" value="NAT_SF"/>
    <property type="match status" value="1"/>
</dbReference>
<name>A0A841FSK4_9ACTN</name>